<accession>A0A9X2DUX7</accession>
<dbReference type="Proteomes" id="UP001155240">
    <property type="component" value="Unassembled WGS sequence"/>
</dbReference>
<dbReference type="Gene3D" id="3.40.1350.10">
    <property type="match status" value="1"/>
</dbReference>
<dbReference type="PANTHER" id="PTHR30547">
    <property type="entry name" value="UNCHARACTERIZED PROTEIN YHCG-RELATED"/>
    <property type="match status" value="1"/>
</dbReference>
<feature type="compositionally biased region" description="Polar residues" evidence="1">
    <location>
        <begin position="349"/>
        <end position="363"/>
    </location>
</feature>
<proteinExistence type="predicted"/>
<dbReference type="RefSeq" id="WP_251943187.1">
    <property type="nucleotide sequence ID" value="NZ_JAMRYM010000003.1"/>
</dbReference>
<evidence type="ECO:0000259" key="3">
    <source>
        <dbReference type="Pfam" id="PF17761"/>
    </source>
</evidence>
<evidence type="ECO:0000256" key="1">
    <source>
        <dbReference type="SAM" id="MobiDB-lite"/>
    </source>
</evidence>
<keyword evidence="5" id="KW-1185">Reference proteome</keyword>
<dbReference type="GO" id="GO:0003676">
    <property type="term" value="F:nucleic acid binding"/>
    <property type="evidence" value="ECO:0007669"/>
    <property type="project" value="InterPro"/>
</dbReference>
<comment type="caution">
    <text evidence="4">The sequence shown here is derived from an EMBL/GenBank/DDBJ whole genome shotgun (WGS) entry which is preliminary data.</text>
</comment>
<dbReference type="AlphaFoldDB" id="A0A9X2DUX7"/>
<dbReference type="Pfam" id="PF17761">
    <property type="entry name" value="DUF1016_N"/>
    <property type="match status" value="1"/>
</dbReference>
<dbReference type="InterPro" id="IPR011856">
    <property type="entry name" value="tRNA_endonuc-like_dom_sf"/>
</dbReference>
<organism evidence="4 5">
    <name type="scientific">Rathayibacter rubneri</name>
    <dbReference type="NCBI Taxonomy" id="2950106"/>
    <lineage>
        <taxon>Bacteria</taxon>
        <taxon>Bacillati</taxon>
        <taxon>Actinomycetota</taxon>
        <taxon>Actinomycetes</taxon>
        <taxon>Micrococcales</taxon>
        <taxon>Microbacteriaceae</taxon>
        <taxon>Rathayibacter</taxon>
    </lineage>
</organism>
<dbReference type="EMBL" id="JAMRYM010000003">
    <property type="protein sequence ID" value="MCM6761197.1"/>
    <property type="molecule type" value="Genomic_DNA"/>
</dbReference>
<evidence type="ECO:0000259" key="2">
    <source>
        <dbReference type="Pfam" id="PF06250"/>
    </source>
</evidence>
<dbReference type="InterPro" id="IPR041527">
    <property type="entry name" value="YhcG_N"/>
</dbReference>
<feature type="region of interest" description="Disordered" evidence="1">
    <location>
        <begin position="343"/>
        <end position="363"/>
    </location>
</feature>
<dbReference type="PANTHER" id="PTHR30547:SF0">
    <property type="entry name" value="BLR8175 PROTEIN"/>
    <property type="match status" value="1"/>
</dbReference>
<feature type="domain" description="YhcG N-terminal" evidence="3">
    <location>
        <begin position="19"/>
        <end position="154"/>
    </location>
</feature>
<name>A0A9X2DUX7_9MICO</name>
<sequence length="363" mass="40918">MPSDAVSLPVDYAVVLIRLKEHVRTAQYKAQRTVNAQLIELYWSIGHEILRQQGEHAWGSGVVGRLADDLRAEFPTMTGLSRRNLLYMRSFAAGWADLRNVPQPVAHLPWGHIRVLIDKLDEQAKRDWYAASAVEFGWSRDVLLNQIKNRTLERTGAAPSNFLDRLPAADSELAQQISRDPYVFDFLDLTEGAAERDFEQALTDRITQTLAELGAGFAFVGRQVHFEVDRSDFYIDLLFFHVRQLRYVVIELKKGAFEPSFTGQLGFYIALVDDKLRDAALHRPTVGILICGDKSDRIVRYALGRVDSPMAVATYTYESLPPEEQRALPDAQHLIDAITADDDDEARRLQSTKSKSASSGRAD</sequence>
<dbReference type="InterPro" id="IPR009362">
    <property type="entry name" value="YhcG_C"/>
</dbReference>
<protein>
    <submittedName>
        <fullName evidence="4">PDDEXK nuclease domain-containing protein</fullName>
    </submittedName>
</protein>
<evidence type="ECO:0000313" key="4">
    <source>
        <dbReference type="EMBL" id="MCM6761197.1"/>
    </source>
</evidence>
<gene>
    <name evidence="4" type="ORF">NB037_02085</name>
</gene>
<dbReference type="Pfam" id="PF06250">
    <property type="entry name" value="YhcG_C"/>
    <property type="match status" value="1"/>
</dbReference>
<dbReference type="InterPro" id="IPR053148">
    <property type="entry name" value="PD-DEXK-like_domain"/>
</dbReference>
<reference evidence="4" key="1">
    <citation type="submission" date="2022-06" db="EMBL/GenBank/DDBJ databases">
        <title>Whole genome shotgun sequencing (WGS) of Rathayibacter sp. ZW T2_19, isolated from stored onions (Allium cepa).</title>
        <authorList>
            <person name="Stoll D.A."/>
            <person name="Huch M."/>
        </authorList>
    </citation>
    <scope>NUCLEOTIDE SEQUENCE</scope>
    <source>
        <strain evidence="4">ZW T2_19</strain>
    </source>
</reference>
<evidence type="ECO:0000313" key="5">
    <source>
        <dbReference type="Proteomes" id="UP001155240"/>
    </source>
</evidence>
<feature type="domain" description="YhcG PDDEXK nuclease" evidence="2">
    <location>
        <begin position="175"/>
        <end position="321"/>
    </location>
</feature>